<evidence type="ECO:0000259" key="6">
    <source>
        <dbReference type="SMART" id="SM01043"/>
    </source>
</evidence>
<evidence type="ECO:0000259" key="5">
    <source>
        <dbReference type="SMART" id="SM00862"/>
    </source>
</evidence>
<dbReference type="SUPFAM" id="SSF48452">
    <property type="entry name" value="TPR-like"/>
    <property type="match status" value="1"/>
</dbReference>
<dbReference type="EMBL" id="BSSD01000001">
    <property type="protein sequence ID" value="GLW89977.1"/>
    <property type="molecule type" value="Genomic_DNA"/>
</dbReference>
<dbReference type="CDD" id="cd15831">
    <property type="entry name" value="BTAD"/>
    <property type="match status" value="1"/>
</dbReference>
<evidence type="ECO:0000256" key="4">
    <source>
        <dbReference type="ARBA" id="ARBA00023163"/>
    </source>
</evidence>
<dbReference type="GO" id="GO:0000160">
    <property type="term" value="P:phosphorelay signal transduction system"/>
    <property type="evidence" value="ECO:0007669"/>
    <property type="project" value="InterPro"/>
</dbReference>
<dbReference type="PANTHER" id="PTHR35807:SF1">
    <property type="entry name" value="TRANSCRIPTIONAL REGULATOR REDD"/>
    <property type="match status" value="1"/>
</dbReference>
<name>A0A9W6QJZ3_9PSEU</name>
<evidence type="ECO:0000256" key="2">
    <source>
        <dbReference type="ARBA" id="ARBA00023015"/>
    </source>
</evidence>
<dbReference type="AlphaFoldDB" id="A0A9W6QJZ3"/>
<dbReference type="GO" id="GO:0003677">
    <property type="term" value="F:DNA binding"/>
    <property type="evidence" value="ECO:0007669"/>
    <property type="project" value="UniProtKB-KW"/>
</dbReference>
<reference evidence="7" key="1">
    <citation type="submission" date="2023-02" db="EMBL/GenBank/DDBJ databases">
        <title>Actinokineospora globicatena NBRC 15670.</title>
        <authorList>
            <person name="Ichikawa N."/>
            <person name="Sato H."/>
            <person name="Tonouchi N."/>
        </authorList>
    </citation>
    <scope>NUCLEOTIDE SEQUENCE</scope>
    <source>
        <strain evidence="7">NBRC 15670</strain>
    </source>
</reference>
<keyword evidence="4" id="KW-0804">Transcription</keyword>
<evidence type="ECO:0000313" key="7">
    <source>
        <dbReference type="EMBL" id="GLW89977.1"/>
    </source>
</evidence>
<accession>A0A9W6QJZ3</accession>
<dbReference type="Gene3D" id="1.25.40.10">
    <property type="entry name" value="Tetratricopeptide repeat domain"/>
    <property type="match status" value="1"/>
</dbReference>
<dbReference type="PANTHER" id="PTHR35807">
    <property type="entry name" value="TRANSCRIPTIONAL REGULATOR REDD-RELATED"/>
    <property type="match status" value="1"/>
</dbReference>
<dbReference type="SUPFAM" id="SSF46894">
    <property type="entry name" value="C-terminal effector domain of the bipartite response regulators"/>
    <property type="match status" value="1"/>
</dbReference>
<keyword evidence="3" id="KW-0238">DNA-binding</keyword>
<evidence type="ECO:0000256" key="3">
    <source>
        <dbReference type="ARBA" id="ARBA00023125"/>
    </source>
</evidence>
<feature type="domain" description="Bacterial transcriptional activator" evidence="6">
    <location>
        <begin position="98"/>
        <end position="244"/>
    </location>
</feature>
<gene>
    <name evidence="7" type="ORF">Aglo03_07930</name>
</gene>
<feature type="domain" description="OmpR/PhoB-type" evidence="5">
    <location>
        <begin position="15"/>
        <end position="91"/>
    </location>
</feature>
<evidence type="ECO:0008006" key="9">
    <source>
        <dbReference type="Google" id="ProtNLM"/>
    </source>
</evidence>
<dbReference type="PRINTS" id="PR00364">
    <property type="entry name" value="DISEASERSIST"/>
</dbReference>
<dbReference type="InterPro" id="IPR001867">
    <property type="entry name" value="OmpR/PhoB-type_DNA-bd"/>
</dbReference>
<dbReference type="Proteomes" id="UP001165042">
    <property type="component" value="Unassembled WGS sequence"/>
</dbReference>
<dbReference type="Gene3D" id="1.10.10.10">
    <property type="entry name" value="Winged helix-like DNA-binding domain superfamily/Winged helix DNA-binding domain"/>
    <property type="match status" value="1"/>
</dbReference>
<keyword evidence="2" id="KW-0805">Transcription regulation</keyword>
<organism evidence="7 8">
    <name type="scientific">Actinokineospora globicatena</name>
    <dbReference type="NCBI Taxonomy" id="103729"/>
    <lineage>
        <taxon>Bacteria</taxon>
        <taxon>Bacillati</taxon>
        <taxon>Actinomycetota</taxon>
        <taxon>Actinomycetes</taxon>
        <taxon>Pseudonocardiales</taxon>
        <taxon>Pseudonocardiaceae</taxon>
        <taxon>Actinokineospora</taxon>
    </lineage>
</organism>
<comment type="similarity">
    <text evidence="1">Belongs to the AfsR/DnrI/RedD regulatory family.</text>
</comment>
<dbReference type="GO" id="GO:0006355">
    <property type="term" value="P:regulation of DNA-templated transcription"/>
    <property type="evidence" value="ECO:0007669"/>
    <property type="project" value="InterPro"/>
</dbReference>
<proteinExistence type="inferred from homology"/>
<dbReference type="SUPFAM" id="SSF52540">
    <property type="entry name" value="P-loop containing nucleoside triphosphate hydrolases"/>
    <property type="match status" value="1"/>
</dbReference>
<dbReference type="InterPro" id="IPR011990">
    <property type="entry name" value="TPR-like_helical_dom_sf"/>
</dbReference>
<dbReference type="SMART" id="SM01043">
    <property type="entry name" value="BTAD"/>
    <property type="match status" value="1"/>
</dbReference>
<dbReference type="Gene3D" id="3.40.50.300">
    <property type="entry name" value="P-loop containing nucleotide triphosphate hydrolases"/>
    <property type="match status" value="1"/>
</dbReference>
<dbReference type="RefSeq" id="WP_285607595.1">
    <property type="nucleotide sequence ID" value="NZ_BSSD01000001.1"/>
</dbReference>
<protein>
    <recommendedName>
        <fullName evidence="9">DNA-binding transcriptional activator of the SARP family</fullName>
    </recommendedName>
</protein>
<dbReference type="Pfam" id="PF03704">
    <property type="entry name" value="BTAD"/>
    <property type="match status" value="1"/>
</dbReference>
<dbReference type="InterPro" id="IPR002182">
    <property type="entry name" value="NB-ARC"/>
</dbReference>
<dbReference type="InterPro" id="IPR027417">
    <property type="entry name" value="P-loop_NTPase"/>
</dbReference>
<dbReference type="Pfam" id="PF00931">
    <property type="entry name" value="NB-ARC"/>
    <property type="match status" value="1"/>
</dbReference>
<sequence>MEFLLLGPLEARHAGTTIDFGGQRRRAVLAALLLRANSLVDIGYLANATWDRLPAAPESNIRTHVAGLRRALREFGDGDARLVTGSGAYRLVVEPAELDLLRFRDFAARGNASLRAGEPEAAMADLSRALGLWRGEPLTGLGSPGAVLLAETARLADLRLTVVEQHATAAIGAGRADLVVDTLGPVLAEHPLRESLWVRFVQALHQCGRTAEALEAFAKVRGMLVAELGIEPGPLLRQTHQRVLTAAPAPRPRVCGHLPVDPGAVVGREEEMRLLRELAGDGRSAVVCSIEGMAGIGKTRLALRAARQFVEAFTEIALWVDLRGFDADHAPLDPFAALESLLRGLGVSGHEVPPELASRAALFQRLLRGRRAVIVLDNAGSAEQVRPLLPGTAGSLVLITTRRGLANLDGSRTVALDVLPQAAAVELLAGVAGRERITSDPLGAARIAELCGHLPIALTLAARRFRPQWTVRHLADHLDNPERLLCRLSTRSRDLHTLFDLSYRALQPAQQRLFRILGLHPGPDFDADSAAILGDLTTAIAESLLDSLVDENLLHHSTPGRYHFNPLLRAYAHHRAHMDESLTSRRSSISRFLDWNLHAAAPPMVSWRRQRALSE</sequence>
<dbReference type="GO" id="GO:0043531">
    <property type="term" value="F:ADP binding"/>
    <property type="evidence" value="ECO:0007669"/>
    <property type="project" value="InterPro"/>
</dbReference>
<dbReference type="SMART" id="SM00862">
    <property type="entry name" value="Trans_reg_C"/>
    <property type="match status" value="1"/>
</dbReference>
<comment type="caution">
    <text evidence="7">The sequence shown here is derived from an EMBL/GenBank/DDBJ whole genome shotgun (WGS) entry which is preliminary data.</text>
</comment>
<dbReference type="InterPro" id="IPR005158">
    <property type="entry name" value="BTAD"/>
</dbReference>
<keyword evidence="8" id="KW-1185">Reference proteome</keyword>
<evidence type="ECO:0000313" key="8">
    <source>
        <dbReference type="Proteomes" id="UP001165042"/>
    </source>
</evidence>
<dbReference type="InterPro" id="IPR016032">
    <property type="entry name" value="Sig_transdc_resp-reg_C-effctor"/>
</dbReference>
<evidence type="ECO:0000256" key="1">
    <source>
        <dbReference type="ARBA" id="ARBA00005820"/>
    </source>
</evidence>
<dbReference type="InterPro" id="IPR036388">
    <property type="entry name" value="WH-like_DNA-bd_sf"/>
</dbReference>
<dbReference type="InterPro" id="IPR051677">
    <property type="entry name" value="AfsR-DnrI-RedD_regulator"/>
</dbReference>